<dbReference type="EMBL" id="BSRZ01000004">
    <property type="protein sequence ID" value="GLW63988.1"/>
    <property type="molecule type" value="Genomic_DNA"/>
</dbReference>
<dbReference type="InterPro" id="IPR011663">
    <property type="entry name" value="UTRA"/>
</dbReference>
<accession>A0A9W6PVX7</accession>
<dbReference type="SUPFAM" id="SSF64288">
    <property type="entry name" value="Chorismate lyase-like"/>
    <property type="match status" value="1"/>
</dbReference>
<feature type="domain" description="HTH gntR-type" evidence="4">
    <location>
        <begin position="12"/>
        <end position="80"/>
    </location>
</feature>
<dbReference type="Gene3D" id="1.10.10.10">
    <property type="entry name" value="Winged helix-like DNA-binding domain superfamily/Winged helix DNA-binding domain"/>
    <property type="match status" value="1"/>
</dbReference>
<evidence type="ECO:0000313" key="5">
    <source>
        <dbReference type="EMBL" id="GLW63988.1"/>
    </source>
</evidence>
<dbReference type="InterPro" id="IPR050679">
    <property type="entry name" value="Bact_HTH_transcr_reg"/>
</dbReference>
<keyword evidence="3" id="KW-0804">Transcription</keyword>
<evidence type="ECO:0000256" key="1">
    <source>
        <dbReference type="ARBA" id="ARBA00023015"/>
    </source>
</evidence>
<dbReference type="InterPro" id="IPR036390">
    <property type="entry name" value="WH_DNA-bd_sf"/>
</dbReference>
<proteinExistence type="predicted"/>
<dbReference type="PROSITE" id="PS50949">
    <property type="entry name" value="HTH_GNTR"/>
    <property type="match status" value="1"/>
</dbReference>
<dbReference type="CDD" id="cd07377">
    <property type="entry name" value="WHTH_GntR"/>
    <property type="match status" value="1"/>
</dbReference>
<comment type="caution">
    <text evidence="5">The sequence shown here is derived from an EMBL/GenBank/DDBJ whole genome shotgun (WGS) entry which is preliminary data.</text>
</comment>
<dbReference type="InterPro" id="IPR036388">
    <property type="entry name" value="WH-like_DNA-bd_sf"/>
</dbReference>
<dbReference type="GO" id="GO:0003677">
    <property type="term" value="F:DNA binding"/>
    <property type="evidence" value="ECO:0007669"/>
    <property type="project" value="UniProtKB-KW"/>
</dbReference>
<dbReference type="InterPro" id="IPR028978">
    <property type="entry name" value="Chorismate_lyase_/UTRA_dom_sf"/>
</dbReference>
<dbReference type="PANTHER" id="PTHR44846">
    <property type="entry name" value="MANNOSYL-D-GLYCERATE TRANSPORT/METABOLISM SYSTEM REPRESSOR MNGR-RELATED"/>
    <property type="match status" value="1"/>
</dbReference>
<evidence type="ECO:0000256" key="2">
    <source>
        <dbReference type="ARBA" id="ARBA00023125"/>
    </source>
</evidence>
<reference evidence="5" key="1">
    <citation type="submission" date="2023-02" db="EMBL/GenBank/DDBJ databases">
        <title>Actinomadura rubrobrunea NBRC 14622.</title>
        <authorList>
            <person name="Ichikawa N."/>
            <person name="Sato H."/>
            <person name="Tonouchi N."/>
        </authorList>
    </citation>
    <scope>NUCLEOTIDE SEQUENCE</scope>
    <source>
        <strain evidence="5">NBRC 14622</strain>
    </source>
</reference>
<dbReference type="Gene3D" id="3.40.1410.10">
    <property type="entry name" value="Chorismate lyase-like"/>
    <property type="match status" value="1"/>
</dbReference>
<organism evidence="5 6">
    <name type="scientific">Actinomadura rubrobrunea</name>
    <dbReference type="NCBI Taxonomy" id="115335"/>
    <lineage>
        <taxon>Bacteria</taxon>
        <taxon>Bacillati</taxon>
        <taxon>Actinomycetota</taxon>
        <taxon>Actinomycetes</taxon>
        <taxon>Streptosporangiales</taxon>
        <taxon>Thermomonosporaceae</taxon>
        <taxon>Actinomadura</taxon>
    </lineage>
</organism>
<sequence>MTGPAKEAAGSGKLYEIVRDELIDEIKAGVYPPGALLPSMREITVRWTVSTTTARKVLSELVAAGWARSQGTKGYVAVIPSAKRDAPASGDGVAASSGSGAGLAAIRSPQLVAVDGSVDAVTTALDVRQEAAPAEVALSLRLTDPRAPVIVRRRLAVDGNGSPVQLRVSYTIREAAEGTPLAASDAVDEPWLDALTQHTQKRLTLAESLISARHPNDTEAAMLALAPTACVLVRADVVHDETGQPIDCTMTIWPGDTTRLNALSSAGTK</sequence>
<evidence type="ECO:0000256" key="3">
    <source>
        <dbReference type="ARBA" id="ARBA00023163"/>
    </source>
</evidence>
<dbReference type="GO" id="GO:0003700">
    <property type="term" value="F:DNA-binding transcription factor activity"/>
    <property type="evidence" value="ECO:0007669"/>
    <property type="project" value="InterPro"/>
</dbReference>
<keyword evidence="2" id="KW-0238">DNA-binding</keyword>
<dbReference type="AlphaFoldDB" id="A0A9W6PVX7"/>
<dbReference type="Proteomes" id="UP001165124">
    <property type="component" value="Unassembled WGS sequence"/>
</dbReference>
<dbReference type="PANTHER" id="PTHR44846:SF17">
    <property type="entry name" value="GNTR-FAMILY TRANSCRIPTIONAL REGULATOR"/>
    <property type="match status" value="1"/>
</dbReference>
<evidence type="ECO:0000313" key="6">
    <source>
        <dbReference type="Proteomes" id="UP001165124"/>
    </source>
</evidence>
<gene>
    <name evidence="5" type="ORF">Arub01_22320</name>
</gene>
<dbReference type="SUPFAM" id="SSF46785">
    <property type="entry name" value="Winged helix' DNA-binding domain"/>
    <property type="match status" value="1"/>
</dbReference>
<dbReference type="GO" id="GO:0045892">
    <property type="term" value="P:negative regulation of DNA-templated transcription"/>
    <property type="evidence" value="ECO:0007669"/>
    <property type="project" value="TreeGrafter"/>
</dbReference>
<dbReference type="Pfam" id="PF07702">
    <property type="entry name" value="UTRA"/>
    <property type="match status" value="1"/>
</dbReference>
<name>A0A9W6PVX7_9ACTN</name>
<keyword evidence="1" id="KW-0805">Transcription regulation</keyword>
<dbReference type="Pfam" id="PF00392">
    <property type="entry name" value="GntR"/>
    <property type="match status" value="1"/>
</dbReference>
<protein>
    <recommendedName>
        <fullName evidence="4">HTH gntR-type domain-containing protein</fullName>
    </recommendedName>
</protein>
<keyword evidence="6" id="KW-1185">Reference proteome</keyword>
<dbReference type="InterPro" id="IPR000524">
    <property type="entry name" value="Tscrpt_reg_HTH_GntR"/>
</dbReference>
<evidence type="ECO:0000259" key="4">
    <source>
        <dbReference type="PROSITE" id="PS50949"/>
    </source>
</evidence>
<dbReference type="RefSeq" id="WP_067915991.1">
    <property type="nucleotide sequence ID" value="NZ_BSRZ01000004.1"/>
</dbReference>
<dbReference type="SMART" id="SM00866">
    <property type="entry name" value="UTRA"/>
    <property type="match status" value="1"/>
</dbReference>
<dbReference type="SMART" id="SM00345">
    <property type="entry name" value="HTH_GNTR"/>
    <property type="match status" value="1"/>
</dbReference>